<keyword evidence="9 10" id="KW-1208">Phospholipid metabolism</keyword>
<dbReference type="Proteomes" id="UP001152173">
    <property type="component" value="Unassembled WGS sequence"/>
</dbReference>
<protein>
    <recommendedName>
        <fullName evidence="10">Glycerol-3-phosphate acyltransferase</fullName>
    </recommendedName>
    <alternativeName>
        <fullName evidence="10">Acyl-PO4 G3P acyltransferase</fullName>
    </alternativeName>
    <alternativeName>
        <fullName evidence="10">Acyl-phosphate--glycerol-3-phosphate acyltransferase</fullName>
    </alternativeName>
    <alternativeName>
        <fullName evidence="10">G3P acyltransferase</fullName>
        <shortName evidence="10">GPAT</shortName>
        <ecNumber evidence="10">2.3.1.275</ecNumber>
    </alternativeName>
    <alternativeName>
        <fullName evidence="10">Lysophosphatidic acid synthase</fullName>
        <shortName evidence="10">LPA synthase</shortName>
    </alternativeName>
</protein>
<sequence length="216" mass="23460">MNLALWVLGVLLSGYLIGCLHGSYVAQRLSGVNVKEQGIKNAGASNATIVLGKKYGALVAFIDIGKGILAIGLLRLILGSTALSFEVQWILLFLMGASVVIGHNYPFWMDFDGGKGTASVIGVMLVLDWRIGLAGLLLLIVISLVTDYLLIGVLFLYITFFILAVWVTNSTLPLVITSALFLLALWKHRENIQRLKIGTEPRVSSVFKKKKAVSTQ</sequence>
<evidence type="ECO:0000256" key="4">
    <source>
        <dbReference type="ARBA" id="ARBA00022692"/>
    </source>
</evidence>
<dbReference type="InterPro" id="IPR003811">
    <property type="entry name" value="G3P_acylTferase_PlsY"/>
</dbReference>
<keyword evidence="8 10" id="KW-0594">Phospholipid biosynthesis</keyword>
<keyword evidence="11" id="KW-0012">Acyltransferase</keyword>
<comment type="similarity">
    <text evidence="10">Belongs to the PlsY family.</text>
</comment>
<comment type="subcellular location">
    <subcellularLocation>
        <location evidence="10">Cell membrane</location>
        <topology evidence="10">Multi-pass membrane protein</topology>
    </subcellularLocation>
</comment>
<dbReference type="RefSeq" id="WP_269927235.1">
    <property type="nucleotide sequence ID" value="NZ_JAMKBJ010000013.1"/>
</dbReference>
<dbReference type="AlphaFoldDB" id="A0A9X3LHL2"/>
<dbReference type="EC" id="2.3.1.275" evidence="10"/>
<dbReference type="GO" id="GO:0008654">
    <property type="term" value="P:phospholipid biosynthetic process"/>
    <property type="evidence" value="ECO:0007669"/>
    <property type="project" value="UniProtKB-UniRule"/>
</dbReference>
<dbReference type="PANTHER" id="PTHR30309">
    <property type="entry name" value="INNER MEMBRANE PROTEIN YGIH"/>
    <property type="match status" value="1"/>
</dbReference>
<accession>A0A9X3LHL2</accession>
<evidence type="ECO:0000256" key="6">
    <source>
        <dbReference type="ARBA" id="ARBA00023098"/>
    </source>
</evidence>
<keyword evidence="6 10" id="KW-0443">Lipid metabolism</keyword>
<evidence type="ECO:0000256" key="2">
    <source>
        <dbReference type="ARBA" id="ARBA00022516"/>
    </source>
</evidence>
<proteinExistence type="inferred from homology"/>
<keyword evidence="7 10" id="KW-0472">Membrane</keyword>
<evidence type="ECO:0000256" key="7">
    <source>
        <dbReference type="ARBA" id="ARBA00023136"/>
    </source>
</evidence>
<dbReference type="GO" id="GO:0043772">
    <property type="term" value="F:acyl-phosphate glycerol-3-phosphate acyltransferase activity"/>
    <property type="evidence" value="ECO:0007669"/>
    <property type="project" value="UniProtKB-UniRule"/>
</dbReference>
<keyword evidence="3 10" id="KW-0808">Transferase</keyword>
<dbReference type="HAMAP" id="MF_01043">
    <property type="entry name" value="PlsY"/>
    <property type="match status" value="1"/>
</dbReference>
<feature type="transmembrane region" description="Helical" evidence="10">
    <location>
        <begin position="120"/>
        <end position="141"/>
    </location>
</feature>
<feature type="transmembrane region" description="Helical" evidence="10">
    <location>
        <begin position="55"/>
        <end position="77"/>
    </location>
</feature>
<dbReference type="GO" id="GO:0005886">
    <property type="term" value="C:plasma membrane"/>
    <property type="evidence" value="ECO:0007669"/>
    <property type="project" value="UniProtKB-SubCell"/>
</dbReference>
<dbReference type="PANTHER" id="PTHR30309:SF0">
    <property type="entry name" value="GLYCEROL-3-PHOSPHATE ACYLTRANSFERASE-RELATED"/>
    <property type="match status" value="1"/>
</dbReference>
<organism evidence="11 12">
    <name type="scientific">Paenisporosarcina quisquiliarum</name>
    <dbReference type="NCBI Taxonomy" id="365346"/>
    <lineage>
        <taxon>Bacteria</taxon>
        <taxon>Bacillati</taxon>
        <taxon>Bacillota</taxon>
        <taxon>Bacilli</taxon>
        <taxon>Bacillales</taxon>
        <taxon>Caryophanaceae</taxon>
        <taxon>Paenisporosarcina</taxon>
    </lineage>
</organism>
<comment type="function">
    <text evidence="10">Catalyzes the transfer of an acyl group from acyl-phosphate (acyl-PO(4)) to glycerol-3-phosphate (G3P) to form lysophosphatidic acid (LPA). This enzyme utilizes acyl-phosphate as fatty acyl donor, but not acyl-CoA or acyl-ACP.</text>
</comment>
<evidence type="ECO:0000256" key="3">
    <source>
        <dbReference type="ARBA" id="ARBA00022679"/>
    </source>
</evidence>
<keyword evidence="1 10" id="KW-1003">Cell membrane</keyword>
<evidence type="ECO:0000256" key="5">
    <source>
        <dbReference type="ARBA" id="ARBA00022989"/>
    </source>
</evidence>
<feature type="transmembrane region" description="Helical" evidence="10">
    <location>
        <begin position="89"/>
        <end position="108"/>
    </location>
</feature>
<evidence type="ECO:0000256" key="8">
    <source>
        <dbReference type="ARBA" id="ARBA00023209"/>
    </source>
</evidence>
<name>A0A9X3LHL2_9BACL</name>
<evidence type="ECO:0000256" key="10">
    <source>
        <dbReference type="HAMAP-Rule" id="MF_01043"/>
    </source>
</evidence>
<evidence type="ECO:0000256" key="9">
    <source>
        <dbReference type="ARBA" id="ARBA00023264"/>
    </source>
</evidence>
<keyword evidence="5 10" id="KW-1133">Transmembrane helix</keyword>
<dbReference type="SMART" id="SM01207">
    <property type="entry name" value="G3P_acyltransf"/>
    <property type="match status" value="1"/>
</dbReference>
<evidence type="ECO:0000313" key="11">
    <source>
        <dbReference type="EMBL" id="MCZ8538162.1"/>
    </source>
</evidence>
<keyword evidence="12" id="KW-1185">Reference proteome</keyword>
<dbReference type="Pfam" id="PF02660">
    <property type="entry name" value="G3P_acyltransf"/>
    <property type="match status" value="1"/>
</dbReference>
<feature type="transmembrane region" description="Helical" evidence="10">
    <location>
        <begin position="148"/>
        <end position="166"/>
    </location>
</feature>
<keyword evidence="2 10" id="KW-0444">Lipid biosynthesis</keyword>
<comment type="caution">
    <text evidence="11">The sequence shown here is derived from an EMBL/GenBank/DDBJ whole genome shotgun (WGS) entry which is preliminary data.</text>
</comment>
<comment type="catalytic activity">
    <reaction evidence="10">
        <text>an acyl phosphate + sn-glycerol 3-phosphate = a 1-acyl-sn-glycero-3-phosphate + phosphate</text>
        <dbReference type="Rhea" id="RHEA:34075"/>
        <dbReference type="ChEBI" id="CHEBI:43474"/>
        <dbReference type="ChEBI" id="CHEBI:57597"/>
        <dbReference type="ChEBI" id="CHEBI:57970"/>
        <dbReference type="ChEBI" id="CHEBI:59918"/>
        <dbReference type="EC" id="2.3.1.275"/>
    </reaction>
</comment>
<keyword evidence="4 10" id="KW-0812">Transmembrane</keyword>
<reference evidence="11" key="1">
    <citation type="submission" date="2022-05" db="EMBL/GenBank/DDBJ databases">
        <authorList>
            <person name="Colautti A."/>
            <person name="Iacumin L."/>
        </authorList>
    </citation>
    <scope>NUCLEOTIDE SEQUENCE</scope>
    <source>
        <strain evidence="11">SK 55</strain>
    </source>
</reference>
<comment type="pathway">
    <text evidence="10">Lipid metabolism; phospholipid metabolism.</text>
</comment>
<gene>
    <name evidence="10" type="primary">plsY</name>
    <name evidence="11" type="ORF">M9R32_13275</name>
</gene>
<evidence type="ECO:0000313" key="12">
    <source>
        <dbReference type="Proteomes" id="UP001152173"/>
    </source>
</evidence>
<evidence type="ECO:0000256" key="1">
    <source>
        <dbReference type="ARBA" id="ARBA00022475"/>
    </source>
</evidence>
<comment type="subunit">
    <text evidence="10">Probably interacts with PlsX.</text>
</comment>
<dbReference type="EMBL" id="JAMKBJ010000013">
    <property type="protein sequence ID" value="MCZ8538162.1"/>
    <property type="molecule type" value="Genomic_DNA"/>
</dbReference>